<dbReference type="InterPro" id="IPR024011">
    <property type="entry name" value="Biosynth_lucif-like_mOase_dom"/>
</dbReference>
<name>A0A2U2CIT5_9RHOB</name>
<evidence type="ECO:0000256" key="3">
    <source>
        <dbReference type="SAM" id="MobiDB-lite"/>
    </source>
</evidence>
<dbReference type="InterPro" id="IPR045851">
    <property type="entry name" value="AMP-bd_C_sf"/>
</dbReference>
<dbReference type="GO" id="GO:0031177">
    <property type="term" value="F:phosphopantetheine binding"/>
    <property type="evidence" value="ECO:0007669"/>
    <property type="project" value="InterPro"/>
</dbReference>
<dbReference type="InterPro" id="IPR042099">
    <property type="entry name" value="ANL_N_sf"/>
</dbReference>
<dbReference type="SUPFAM" id="SSF53328">
    <property type="entry name" value="Formyltransferase"/>
    <property type="match status" value="1"/>
</dbReference>
<evidence type="ECO:0000256" key="2">
    <source>
        <dbReference type="ARBA" id="ARBA00022553"/>
    </source>
</evidence>
<dbReference type="Gene3D" id="3.30.300.30">
    <property type="match status" value="1"/>
</dbReference>
<keyword evidence="2" id="KW-0597">Phosphoprotein</keyword>
<dbReference type="Pfam" id="PF13193">
    <property type="entry name" value="AMP-binding_C"/>
    <property type="match status" value="1"/>
</dbReference>
<dbReference type="NCBIfam" id="TIGR04020">
    <property type="entry name" value="seco_metab_LLM"/>
    <property type="match status" value="1"/>
</dbReference>
<dbReference type="Pfam" id="PF00296">
    <property type="entry name" value="Bac_luciferase"/>
    <property type="match status" value="1"/>
</dbReference>
<gene>
    <name evidence="5" type="ORF">C4N9_02040</name>
</gene>
<dbReference type="FunFam" id="3.30.300.30:FF:000010">
    <property type="entry name" value="Enterobactin synthetase component F"/>
    <property type="match status" value="1"/>
</dbReference>
<dbReference type="InterPro" id="IPR036661">
    <property type="entry name" value="Luciferase-like_sf"/>
</dbReference>
<dbReference type="Pfam" id="PF00550">
    <property type="entry name" value="PP-binding"/>
    <property type="match status" value="1"/>
</dbReference>
<dbReference type="PANTHER" id="PTHR45527:SF1">
    <property type="entry name" value="FATTY ACID SYNTHASE"/>
    <property type="match status" value="1"/>
</dbReference>
<dbReference type="SUPFAM" id="SSF51679">
    <property type="entry name" value="Bacterial luciferase-like"/>
    <property type="match status" value="1"/>
</dbReference>
<dbReference type="FunFam" id="3.40.50.980:FF:000001">
    <property type="entry name" value="Non-ribosomal peptide synthetase"/>
    <property type="match status" value="1"/>
</dbReference>
<dbReference type="InterPro" id="IPR020806">
    <property type="entry name" value="PKS_PP-bd"/>
</dbReference>
<reference evidence="5 6" key="1">
    <citation type="submission" date="2018-05" db="EMBL/GenBank/DDBJ databases">
        <title>Pararhodobacter marina sp. nov., isolated from deep-sea water of the Indian Ocean.</title>
        <authorList>
            <person name="Lai Q.Sr."/>
            <person name="Liu X."/>
            <person name="Shao Z."/>
        </authorList>
    </citation>
    <scope>NUCLEOTIDE SEQUENCE [LARGE SCALE GENOMIC DNA]</scope>
    <source>
        <strain evidence="5 6">CIC4N-9</strain>
    </source>
</reference>
<evidence type="ECO:0000313" key="6">
    <source>
        <dbReference type="Proteomes" id="UP000244940"/>
    </source>
</evidence>
<organism evidence="5 6">
    <name type="scientific">Pararhodobacter marinus</name>
    <dbReference type="NCBI Taxonomy" id="2184063"/>
    <lineage>
        <taxon>Bacteria</taxon>
        <taxon>Pseudomonadati</taxon>
        <taxon>Pseudomonadota</taxon>
        <taxon>Alphaproteobacteria</taxon>
        <taxon>Rhodobacterales</taxon>
        <taxon>Paracoccaceae</taxon>
        <taxon>Pararhodobacter</taxon>
    </lineage>
</organism>
<dbReference type="Pfam" id="PF00551">
    <property type="entry name" value="Formyl_trans_N"/>
    <property type="match status" value="1"/>
</dbReference>
<dbReference type="EMBL" id="QEYD01000001">
    <property type="protein sequence ID" value="PWE31805.1"/>
    <property type="molecule type" value="Genomic_DNA"/>
</dbReference>
<dbReference type="Gene3D" id="3.40.50.12780">
    <property type="entry name" value="N-terminal domain of ligase-like"/>
    <property type="match status" value="2"/>
</dbReference>
<dbReference type="InterPro" id="IPR009081">
    <property type="entry name" value="PP-bd_ACP"/>
</dbReference>
<dbReference type="Gene3D" id="1.10.1200.10">
    <property type="entry name" value="ACP-like"/>
    <property type="match status" value="1"/>
</dbReference>
<evidence type="ECO:0000313" key="5">
    <source>
        <dbReference type="EMBL" id="PWE31805.1"/>
    </source>
</evidence>
<dbReference type="CDD" id="cd08700">
    <property type="entry name" value="FMT_C_OzmH_like"/>
    <property type="match status" value="1"/>
</dbReference>
<comment type="caution">
    <text evidence="5">The sequence shown here is derived from an EMBL/GenBank/DDBJ whole genome shotgun (WGS) entry which is preliminary data.</text>
</comment>
<dbReference type="PROSITE" id="PS00455">
    <property type="entry name" value="AMP_BINDING"/>
    <property type="match status" value="1"/>
</dbReference>
<dbReference type="SUPFAM" id="SSF50486">
    <property type="entry name" value="FMT C-terminal domain-like"/>
    <property type="match status" value="1"/>
</dbReference>
<dbReference type="InterPro" id="IPR011034">
    <property type="entry name" value="Formyl_transferase-like_C_sf"/>
</dbReference>
<dbReference type="InterPro" id="IPR000873">
    <property type="entry name" value="AMP-dep_synth/lig_dom"/>
</dbReference>
<accession>A0A2U2CIT5</accession>
<dbReference type="PROSITE" id="PS50075">
    <property type="entry name" value="CARRIER"/>
    <property type="match status" value="1"/>
</dbReference>
<dbReference type="PANTHER" id="PTHR45527">
    <property type="entry name" value="NONRIBOSOMAL PEPTIDE SYNTHETASE"/>
    <property type="match status" value="1"/>
</dbReference>
<dbReference type="GO" id="GO:0044550">
    <property type="term" value="P:secondary metabolite biosynthetic process"/>
    <property type="evidence" value="ECO:0007669"/>
    <property type="project" value="TreeGrafter"/>
</dbReference>
<dbReference type="InterPro" id="IPR005793">
    <property type="entry name" value="Formyl_trans_C"/>
</dbReference>
<dbReference type="InterPro" id="IPR002376">
    <property type="entry name" value="Formyl_transf_N"/>
</dbReference>
<evidence type="ECO:0000259" key="4">
    <source>
        <dbReference type="PROSITE" id="PS50075"/>
    </source>
</evidence>
<dbReference type="InterPro" id="IPR036477">
    <property type="entry name" value="Formyl_transf_N_sf"/>
</dbReference>
<dbReference type="InterPro" id="IPR011251">
    <property type="entry name" value="Luciferase-like_dom"/>
</dbReference>
<dbReference type="Gene3D" id="3.40.50.12230">
    <property type="match status" value="1"/>
</dbReference>
<dbReference type="Gene3D" id="3.20.20.30">
    <property type="entry name" value="Luciferase-like domain"/>
    <property type="match status" value="1"/>
</dbReference>
<dbReference type="InterPro" id="IPR020845">
    <property type="entry name" value="AMP-binding_CS"/>
</dbReference>
<dbReference type="SUPFAM" id="SSF56801">
    <property type="entry name" value="Acetyl-CoA synthetase-like"/>
    <property type="match status" value="2"/>
</dbReference>
<dbReference type="Proteomes" id="UP000244940">
    <property type="component" value="Unassembled WGS sequence"/>
</dbReference>
<dbReference type="GO" id="GO:0016705">
    <property type="term" value="F:oxidoreductase activity, acting on paired donors, with incorporation or reduction of molecular oxygen"/>
    <property type="evidence" value="ECO:0007669"/>
    <property type="project" value="InterPro"/>
</dbReference>
<dbReference type="RefSeq" id="WP_109531606.1">
    <property type="nucleotide sequence ID" value="NZ_QEYD01000001.1"/>
</dbReference>
<sequence length="1508" mass="161255">MTSFSSVLVGNESLLVECAKILLGRGHRIVTVASRNAEVIAWAEAAGLPVVAPGKGLEDRVSADFDWLLSIANLSVLPDALIARAVKGAVNFHDGPLPRYAGLNAPLWAMLKGETRHGVTWHRIEGGIDEGRVLQQAGFDIQPDDTAFSLNARCYAAAIESFPAVVTALETDAPGTAQDLSQRTLYRRDDRPAHAARIDFTRPGAEIVRLVRALDHSGYWNPLALPKVETAKGVFAVTGSEIVPGSGVPGTVLDTGDALTVACADGAVRLTGLTCLGGLPESDIAETGDLLPAPSESLTGAMARVTPGEARWRKALSAFAPSELSAKGAGTGRAERALDNVTALRAAAILSSFTPGSWAYRGPMTDDAHRAAPAYIASWVPMNVTGDSLGALEAAMADTTAFTETHPSYARDLIGRDPALMPLSAPALGLSETDAPIDGVALCLVSGPAGLTLSADLSLTDEATLDLAVARIAHLAQADAATPLNKLDRLSAPERAILDRLNDTAAPFDNQPISRLFEAQVARTPDATALVFEGRSLTYAQLNARANKVAHVLQGMGINPDTPVALCARRSPDLLIGALGILKAGGAYVPMDPSYPADRLKHFVTDSGAPVIVTQSGLIDSLPDHAAQLLVLDTDTRLAAAPDTNPETGASPENLAYLIYTSGSTGLPKGVMVEHRNVANFFAGMDQRIQHDPAGVWLAVTSLSFDISVLELFWTLARGFKLVLTSDEDRMMVSGGSMAISDKKMDFSLFYWGNDDGPGPKKYELLLEGAKFADTHGFRAVWTPERHFHAFGGPYPNPAVTGAAVAAVTKNIDVRAGSCVAPLHHPLRIAEEWAVIDNLTNGRVGLGMASGWHPVDFVLRPENSVPHNKAALFDTIEKVRKLWRGEDVAFDHNGEERIVQSLPRPVSKELPIWLTTAGNPETWREAGRIGANVLTHLLGQSIDEVAEKIRIYHDALREVGRDPADHTVTMMLHTYVARTREIARETASGPMKSYLLSAAALLKQYAWAFPAFKKPKGTSNPMEIDLATLSQDEVDGILDYAFNRYFEDSGLFGTVDDCIRRVEQLKAIGVAEIGCLIDYGIPTQQVLEGLYPLAEVLRRSNAPAELDANDFSLAAQIQRHKVTHLQCTPSMARMLVTNDEARAALGQVKHMMVGGEALPGALASQLTEITGSPVQNMYGPTETTIWSTTAYSKGGEGVVGIGSAIANTTLHVLDDDQRPVPVGQEGELWIGGAGVTRGYWQRPQLTAERFVTIDGARLYRTGDLVRLRPDGTVDFLGRADHQVKIRGYRIELGEIETQLDAQPGVTQSVVIAREDQPGDVRLVAYVLGHADTGALKTALAGVLPAHMVPSALVRLDSFPLTPNKKIDRKALPAPGVVRPAVIAAPVAANGGDTQARIAGIWQKVLGVPDIKPADNFFQLGGHSLLAVQAHREIREALALPGLSITDVFRFPVLQALAAHIDAKLKPAGSTAPQTPEPAKEVEQEAARGRMDAMSRRRAMRAERLSKLG</sequence>
<keyword evidence="1" id="KW-0596">Phosphopantetheine</keyword>
<dbReference type="Pfam" id="PF00501">
    <property type="entry name" value="AMP-binding"/>
    <property type="match status" value="2"/>
</dbReference>
<feature type="compositionally biased region" description="Basic and acidic residues" evidence="3">
    <location>
        <begin position="1477"/>
        <end position="1508"/>
    </location>
</feature>
<proteinExistence type="predicted"/>
<dbReference type="InterPro" id="IPR036736">
    <property type="entry name" value="ACP-like_sf"/>
</dbReference>
<dbReference type="GO" id="GO:0043041">
    <property type="term" value="P:amino acid activation for nonribosomal peptide biosynthetic process"/>
    <property type="evidence" value="ECO:0007669"/>
    <property type="project" value="TreeGrafter"/>
</dbReference>
<dbReference type="InterPro" id="IPR025110">
    <property type="entry name" value="AMP-bd_C"/>
</dbReference>
<dbReference type="OrthoDB" id="9803968at2"/>
<dbReference type="SMART" id="SM00823">
    <property type="entry name" value="PKS_PP"/>
    <property type="match status" value="1"/>
</dbReference>
<protein>
    <submittedName>
        <fullName evidence="5">Peptide synthetase</fullName>
    </submittedName>
</protein>
<feature type="region of interest" description="Disordered" evidence="3">
    <location>
        <begin position="1466"/>
        <end position="1508"/>
    </location>
</feature>
<dbReference type="GeneID" id="94363660"/>
<evidence type="ECO:0000256" key="1">
    <source>
        <dbReference type="ARBA" id="ARBA00022450"/>
    </source>
</evidence>
<feature type="domain" description="Carrier" evidence="4">
    <location>
        <begin position="1388"/>
        <end position="1464"/>
    </location>
</feature>
<dbReference type="SUPFAM" id="SSF47336">
    <property type="entry name" value="ACP-like"/>
    <property type="match status" value="1"/>
</dbReference>
<dbReference type="GO" id="GO:0005737">
    <property type="term" value="C:cytoplasm"/>
    <property type="evidence" value="ECO:0007669"/>
    <property type="project" value="TreeGrafter"/>
</dbReference>
<keyword evidence="6" id="KW-1185">Reference proteome</keyword>
<dbReference type="Pfam" id="PF02911">
    <property type="entry name" value="Formyl_trans_C"/>
    <property type="match status" value="1"/>
</dbReference>